<name>A0A8J4Q0V2_9MYCE</name>
<accession>A0A8J4Q0V2</accession>
<evidence type="ECO:0000256" key="3">
    <source>
        <dbReference type="SAM" id="SignalP"/>
    </source>
</evidence>
<reference evidence="4" key="1">
    <citation type="submission" date="2020-01" db="EMBL/GenBank/DDBJ databases">
        <title>Development of genomics and gene disruption for Polysphondylium violaceum indicates a role for the polyketide synthase stlB in stalk morphogenesis.</title>
        <authorList>
            <person name="Narita B."/>
            <person name="Kawabe Y."/>
            <person name="Kin K."/>
            <person name="Saito T."/>
            <person name="Gibbs R."/>
            <person name="Kuspa A."/>
            <person name="Muzny D."/>
            <person name="Queller D."/>
            <person name="Richards S."/>
            <person name="Strassman J."/>
            <person name="Sucgang R."/>
            <person name="Worley K."/>
            <person name="Schaap P."/>
        </authorList>
    </citation>
    <scope>NUCLEOTIDE SEQUENCE</scope>
    <source>
        <strain evidence="4">QSvi11</strain>
    </source>
</reference>
<dbReference type="EMBL" id="AJWJ01000038">
    <property type="protein sequence ID" value="KAF2077120.1"/>
    <property type="molecule type" value="Genomic_DNA"/>
</dbReference>
<feature type="chain" id="PRO_5035184386" description="Carbohydrate binding domain-containing protein" evidence="3">
    <location>
        <begin position="23"/>
        <end position="222"/>
    </location>
</feature>
<evidence type="ECO:0008006" key="6">
    <source>
        <dbReference type="Google" id="ProtNLM"/>
    </source>
</evidence>
<keyword evidence="2" id="KW-0472">Membrane</keyword>
<proteinExistence type="predicted"/>
<evidence type="ECO:0000313" key="5">
    <source>
        <dbReference type="Proteomes" id="UP000695562"/>
    </source>
</evidence>
<organism evidence="4 5">
    <name type="scientific">Polysphondylium violaceum</name>
    <dbReference type="NCBI Taxonomy" id="133409"/>
    <lineage>
        <taxon>Eukaryota</taxon>
        <taxon>Amoebozoa</taxon>
        <taxon>Evosea</taxon>
        <taxon>Eumycetozoa</taxon>
        <taxon>Dictyostelia</taxon>
        <taxon>Dictyosteliales</taxon>
        <taxon>Dictyosteliaceae</taxon>
        <taxon>Polysphondylium</taxon>
    </lineage>
</organism>
<evidence type="ECO:0000313" key="4">
    <source>
        <dbReference type="EMBL" id="KAF2077120.1"/>
    </source>
</evidence>
<feature type="region of interest" description="Disordered" evidence="1">
    <location>
        <begin position="149"/>
        <end position="173"/>
    </location>
</feature>
<dbReference type="AlphaFoldDB" id="A0A8J4Q0V2"/>
<feature type="compositionally biased region" description="Low complexity" evidence="1">
    <location>
        <begin position="161"/>
        <end position="173"/>
    </location>
</feature>
<feature type="transmembrane region" description="Helical" evidence="2">
    <location>
        <begin position="199"/>
        <end position="221"/>
    </location>
</feature>
<comment type="caution">
    <text evidence="4">The sequence shown here is derived from an EMBL/GenBank/DDBJ whole genome shotgun (WGS) entry which is preliminary data.</text>
</comment>
<keyword evidence="5" id="KW-1185">Reference proteome</keyword>
<gene>
    <name evidence="4" type="ORF">CYY_001567</name>
</gene>
<sequence length="222" mass="25171">MKNFIFNILVLYLAIGFNLCNSDSIELARYGDGGYVSLAESKQAFTTSCTYKDKLGNHQTNRYMIRLDEATQNHYLNISFTSDDLPENVVFHFDDFNQHESYTPISYSLCKGGTNQIYFNLALNNFLNGGDVIISIISDVSKMCGPEIKKPDYTPPETPETPEIPTIPEIPNIPEITETPEIPEFSYQITPEKYNRTSYSSGTTVSFNSLLIFSIFIIFLFI</sequence>
<protein>
    <recommendedName>
        <fullName evidence="6">Carbohydrate binding domain-containing protein</fullName>
    </recommendedName>
</protein>
<keyword evidence="3" id="KW-0732">Signal</keyword>
<feature type="signal peptide" evidence="3">
    <location>
        <begin position="1"/>
        <end position="22"/>
    </location>
</feature>
<evidence type="ECO:0000256" key="1">
    <source>
        <dbReference type="SAM" id="MobiDB-lite"/>
    </source>
</evidence>
<keyword evidence="2" id="KW-0812">Transmembrane</keyword>
<evidence type="ECO:0000256" key="2">
    <source>
        <dbReference type="SAM" id="Phobius"/>
    </source>
</evidence>
<dbReference type="Proteomes" id="UP000695562">
    <property type="component" value="Unassembled WGS sequence"/>
</dbReference>
<keyword evidence="2" id="KW-1133">Transmembrane helix</keyword>